<proteinExistence type="predicted"/>
<dbReference type="RefSeq" id="YP_010158439.1">
    <property type="nucleotide sequence ID" value="NC_057266.1"/>
</dbReference>
<reference evidence="1" key="1">
    <citation type="journal article" date="2020" name="Mitochondrial DNA Part B Resour">
        <title>The complete chloroplast genome sequence of Kadsura heteroclita.</title>
        <authorList>
            <person name="Wang Q."/>
            <person name="Wang H."/>
            <person name="Fu Y."/>
            <person name="Li Y."/>
            <person name="Yuan X."/>
            <person name="Wang Y."/>
        </authorList>
    </citation>
    <scope>NUCLEOTIDE SEQUENCE</scope>
</reference>
<dbReference type="EMBL" id="MN823698">
    <property type="protein sequence ID" value="QRG30576.1"/>
    <property type="molecule type" value="Genomic_DNA"/>
</dbReference>
<protein>
    <submittedName>
        <fullName evidence="1">Photosystem II protein L</fullName>
    </submittedName>
</protein>
<geneLocation type="chloroplast" evidence="1"/>
<dbReference type="AlphaFoldDB" id="A0A890CF77"/>
<keyword evidence="1" id="KW-0934">Plastid</keyword>
<accession>A0A890CF77</accession>
<sequence>MYLPCFFWDQYQQCSSYNDKPNQKKKILELRHNQTRTNKVLN</sequence>
<evidence type="ECO:0000313" key="1">
    <source>
        <dbReference type="EMBL" id="QRG30576.1"/>
    </source>
</evidence>
<dbReference type="GeneID" id="67163691"/>
<name>A0A890CF77_9MAGN</name>
<organism evidence="1">
    <name type="scientific">Kadsura heteroclita</name>
    <dbReference type="NCBI Taxonomy" id="124781"/>
    <lineage>
        <taxon>Eukaryota</taxon>
        <taxon>Viridiplantae</taxon>
        <taxon>Streptophyta</taxon>
        <taxon>Embryophyta</taxon>
        <taxon>Tracheophyta</taxon>
        <taxon>Spermatophyta</taxon>
        <taxon>Magnoliopsida</taxon>
        <taxon>Austrobaileyales</taxon>
        <taxon>Schisandraceae</taxon>
        <taxon>Kadsura</taxon>
    </lineage>
</organism>
<gene>
    <name evidence="1" type="primary">psbL</name>
</gene>
<keyword evidence="1" id="KW-0150">Chloroplast</keyword>